<dbReference type="PANTHER" id="PTHR11669:SF9">
    <property type="entry name" value="REPLICATION FACTOR C SUBUNIT 5"/>
    <property type="match status" value="1"/>
</dbReference>
<dbReference type="Gene3D" id="1.20.272.10">
    <property type="match status" value="1"/>
</dbReference>
<keyword evidence="3" id="KW-0235">DNA replication</keyword>
<evidence type="ECO:0000256" key="4">
    <source>
        <dbReference type="ARBA" id="ARBA00022741"/>
    </source>
</evidence>
<dbReference type="SUPFAM" id="SSF48019">
    <property type="entry name" value="post-AAA+ oligomerization domain-like"/>
    <property type="match status" value="1"/>
</dbReference>
<dbReference type="GO" id="GO:0006281">
    <property type="term" value="P:DNA repair"/>
    <property type="evidence" value="ECO:0007669"/>
    <property type="project" value="TreeGrafter"/>
</dbReference>
<protein>
    <recommendedName>
        <fullName evidence="7">AAA+ ATPase domain-containing protein</fullName>
    </recommendedName>
</protein>
<comment type="similarity">
    <text evidence="2">Belongs to the activator 1 small subunits family.</text>
</comment>
<dbReference type="PANTHER" id="PTHR11669">
    <property type="entry name" value="REPLICATION FACTOR C / DNA POLYMERASE III GAMMA-TAU SUBUNIT"/>
    <property type="match status" value="1"/>
</dbReference>
<dbReference type="GO" id="GO:0003924">
    <property type="term" value="F:GTPase activity"/>
    <property type="evidence" value="ECO:0007669"/>
    <property type="project" value="InterPro"/>
</dbReference>
<dbReference type="GO" id="GO:0006261">
    <property type="term" value="P:DNA-templated DNA replication"/>
    <property type="evidence" value="ECO:0007669"/>
    <property type="project" value="TreeGrafter"/>
</dbReference>
<keyword evidence="9" id="KW-1185">Reference proteome</keyword>
<dbReference type="GO" id="GO:0003677">
    <property type="term" value="F:DNA binding"/>
    <property type="evidence" value="ECO:0007669"/>
    <property type="project" value="InterPro"/>
</dbReference>
<comment type="subcellular location">
    <subcellularLocation>
        <location evidence="1">Nucleus</location>
    </subcellularLocation>
</comment>
<dbReference type="InterPro" id="IPR047854">
    <property type="entry name" value="RFC_lid"/>
</dbReference>
<evidence type="ECO:0000256" key="2">
    <source>
        <dbReference type="ARBA" id="ARBA00005378"/>
    </source>
</evidence>
<dbReference type="Gene3D" id="3.40.50.300">
    <property type="entry name" value="P-loop containing nucleotide triphosphate hydrolases"/>
    <property type="match status" value="3"/>
</dbReference>
<keyword evidence="6" id="KW-0539">Nucleus</keyword>
<evidence type="ECO:0000256" key="6">
    <source>
        <dbReference type="ARBA" id="ARBA00023242"/>
    </source>
</evidence>
<evidence type="ECO:0000256" key="5">
    <source>
        <dbReference type="ARBA" id="ARBA00022840"/>
    </source>
</evidence>
<dbReference type="Gene3D" id="1.10.8.60">
    <property type="match status" value="1"/>
</dbReference>
<dbReference type="GO" id="GO:0005524">
    <property type="term" value="F:ATP binding"/>
    <property type="evidence" value="ECO:0007669"/>
    <property type="project" value="UniProtKB-KW"/>
</dbReference>
<dbReference type="GO" id="GO:0005663">
    <property type="term" value="C:DNA replication factor C complex"/>
    <property type="evidence" value="ECO:0007669"/>
    <property type="project" value="TreeGrafter"/>
</dbReference>
<dbReference type="InterPro" id="IPR003959">
    <property type="entry name" value="ATPase_AAA_core"/>
</dbReference>
<feature type="domain" description="AAA+ ATPase" evidence="7">
    <location>
        <begin position="42"/>
        <end position="380"/>
    </location>
</feature>
<dbReference type="InterPro" id="IPR003593">
    <property type="entry name" value="AAA+_ATPase"/>
</dbReference>
<dbReference type="PROSITE" id="PS51419">
    <property type="entry name" value="RAB"/>
    <property type="match status" value="1"/>
</dbReference>
<evidence type="ECO:0000313" key="9">
    <source>
        <dbReference type="Proteomes" id="UP000324832"/>
    </source>
</evidence>
<dbReference type="GO" id="GO:0005634">
    <property type="term" value="C:nucleus"/>
    <property type="evidence" value="ECO:0007669"/>
    <property type="project" value="UniProtKB-SubCell"/>
</dbReference>
<proteinExistence type="inferred from homology"/>
<keyword evidence="5" id="KW-0067">ATP-binding</keyword>
<evidence type="ECO:0000259" key="7">
    <source>
        <dbReference type="SMART" id="SM00382"/>
    </source>
</evidence>
<keyword evidence="4" id="KW-0547">Nucleotide-binding</keyword>
<dbReference type="InterPro" id="IPR008921">
    <property type="entry name" value="DNA_pol3_clamp-load_cplx_C"/>
</dbReference>
<dbReference type="InterPro" id="IPR001806">
    <property type="entry name" value="Small_GTPase"/>
</dbReference>
<dbReference type="AlphaFoldDB" id="A0A5E4Q171"/>
<dbReference type="InterPro" id="IPR027417">
    <property type="entry name" value="P-loop_NTPase"/>
</dbReference>
<dbReference type="Pfam" id="PF00004">
    <property type="entry name" value="AAA"/>
    <property type="match status" value="1"/>
</dbReference>
<sequence>MTVGEGTVNLPWVEKYRPSKLEDLVSHDDIIKTISQFMNQNQLPHLLFYGPPGTGKTSTILACAKQLYTPQQFNSMVLELNASDDRGIGIVRGQILSFASTRTIFKAGPKLIILDEADAMTNDAQNALRRNTEDEEIQSKIIKITLVGEPGTGKISGWKWRQWLYSRRGGDSRPVSWSSSSSSGAALRCGRQHIVHYNIIIFVYDLTNLASFEKLNEWVEKVEELYKDETDKPLMAMFGNKSDLEHQRAVRLSSVTAFGADHSLEKFKGSARTGEMVNAAFTTLIARVMGAKVSSLVAPVSQLPVREVPERENQPQEEASELIMNRAALRQVQKKESTSVLIEKYTENVRFCIICNYLGKIIPALQSRCTRFRFAPLQQNQIISDDGIKALLTLSGGDMRKVLNTLQSTWLAYRDVTEDNVYTCVGHPLRSDINNIQDLKILKGLALGDILTEIHTIIQRLKLPPEVLISLLIKMAESEVRLSSGCSERIELAALIAAFQEAREKVNIEELVA</sequence>
<dbReference type="GO" id="GO:0016887">
    <property type="term" value="F:ATP hydrolysis activity"/>
    <property type="evidence" value="ECO:0007669"/>
    <property type="project" value="InterPro"/>
</dbReference>
<dbReference type="SMART" id="SM00382">
    <property type="entry name" value="AAA"/>
    <property type="match status" value="1"/>
</dbReference>
<organism evidence="8 9">
    <name type="scientific">Leptidea sinapis</name>
    <dbReference type="NCBI Taxonomy" id="189913"/>
    <lineage>
        <taxon>Eukaryota</taxon>
        <taxon>Metazoa</taxon>
        <taxon>Ecdysozoa</taxon>
        <taxon>Arthropoda</taxon>
        <taxon>Hexapoda</taxon>
        <taxon>Insecta</taxon>
        <taxon>Pterygota</taxon>
        <taxon>Neoptera</taxon>
        <taxon>Endopterygota</taxon>
        <taxon>Lepidoptera</taxon>
        <taxon>Glossata</taxon>
        <taxon>Ditrysia</taxon>
        <taxon>Papilionoidea</taxon>
        <taxon>Pieridae</taxon>
        <taxon>Dismorphiinae</taxon>
        <taxon>Leptidea</taxon>
    </lineage>
</organism>
<dbReference type="Proteomes" id="UP000324832">
    <property type="component" value="Unassembled WGS sequence"/>
</dbReference>
<dbReference type="InterPro" id="IPR013748">
    <property type="entry name" value="Rep_factorC_C"/>
</dbReference>
<name>A0A5E4Q171_9NEOP</name>
<dbReference type="InterPro" id="IPR050238">
    <property type="entry name" value="DNA_Rep/Repair_Clamp_Loader"/>
</dbReference>
<dbReference type="GO" id="GO:0005525">
    <property type="term" value="F:GTP binding"/>
    <property type="evidence" value="ECO:0007669"/>
    <property type="project" value="InterPro"/>
</dbReference>
<dbReference type="SMART" id="SM00175">
    <property type="entry name" value="RAB"/>
    <property type="match status" value="1"/>
</dbReference>
<dbReference type="Pfam" id="PF08542">
    <property type="entry name" value="Rep_fac_C"/>
    <property type="match status" value="1"/>
</dbReference>
<evidence type="ECO:0000256" key="3">
    <source>
        <dbReference type="ARBA" id="ARBA00022705"/>
    </source>
</evidence>
<dbReference type="SMART" id="SM00173">
    <property type="entry name" value="RAS"/>
    <property type="match status" value="1"/>
</dbReference>
<dbReference type="FunFam" id="1.20.272.10:FF:000004">
    <property type="entry name" value="Replication factor C subunit 5"/>
    <property type="match status" value="1"/>
</dbReference>
<dbReference type="SUPFAM" id="SSF52540">
    <property type="entry name" value="P-loop containing nucleoside triphosphate hydrolases"/>
    <property type="match status" value="2"/>
</dbReference>
<dbReference type="EMBL" id="FZQP02001003">
    <property type="protein sequence ID" value="VVC91242.1"/>
    <property type="molecule type" value="Genomic_DNA"/>
</dbReference>
<dbReference type="Pfam" id="PF00071">
    <property type="entry name" value="Ras"/>
    <property type="match status" value="1"/>
</dbReference>
<evidence type="ECO:0000313" key="8">
    <source>
        <dbReference type="EMBL" id="VVC91242.1"/>
    </source>
</evidence>
<evidence type="ECO:0000256" key="1">
    <source>
        <dbReference type="ARBA" id="ARBA00004123"/>
    </source>
</evidence>
<accession>A0A5E4Q171</accession>
<gene>
    <name evidence="8" type="ORF">LSINAPIS_LOCUS3956</name>
</gene>
<dbReference type="CDD" id="cd18140">
    <property type="entry name" value="HLD_clamp_RFC"/>
    <property type="match status" value="1"/>
</dbReference>
<dbReference type="GO" id="GO:0003689">
    <property type="term" value="F:DNA clamp loader activity"/>
    <property type="evidence" value="ECO:0007669"/>
    <property type="project" value="TreeGrafter"/>
</dbReference>
<dbReference type="CDD" id="cd00009">
    <property type="entry name" value="AAA"/>
    <property type="match status" value="1"/>
</dbReference>
<reference evidence="8 9" key="1">
    <citation type="submission" date="2017-07" db="EMBL/GenBank/DDBJ databases">
        <authorList>
            <person name="Talla V."/>
            <person name="Backstrom N."/>
        </authorList>
    </citation>
    <scope>NUCLEOTIDE SEQUENCE [LARGE SCALE GENOMIC DNA]</scope>
</reference>